<gene>
    <name evidence="1" type="ORF">PYCCODRAFT_1468672</name>
</gene>
<reference evidence="1 2" key="1">
    <citation type="journal article" date="2015" name="Biotechnol. Biofuels">
        <title>Enhanced degradation of softwood versus hardwood by the white-rot fungus Pycnoporus coccineus.</title>
        <authorList>
            <person name="Couturier M."/>
            <person name="Navarro D."/>
            <person name="Chevret D."/>
            <person name="Henrissat B."/>
            <person name="Piumi F."/>
            <person name="Ruiz-Duenas F.J."/>
            <person name="Martinez A.T."/>
            <person name="Grigoriev I.V."/>
            <person name="Riley R."/>
            <person name="Lipzen A."/>
            <person name="Berrin J.G."/>
            <person name="Master E.R."/>
            <person name="Rosso M.N."/>
        </authorList>
    </citation>
    <scope>NUCLEOTIDE SEQUENCE [LARGE SCALE GENOMIC DNA]</scope>
    <source>
        <strain evidence="1 2">BRFM310</strain>
    </source>
</reference>
<dbReference type="AlphaFoldDB" id="A0A1Y2IK35"/>
<dbReference type="OrthoDB" id="2822793at2759"/>
<dbReference type="EMBL" id="KZ084111">
    <property type="protein sequence ID" value="OSD01510.1"/>
    <property type="molecule type" value="Genomic_DNA"/>
</dbReference>
<evidence type="ECO:0000313" key="2">
    <source>
        <dbReference type="Proteomes" id="UP000193067"/>
    </source>
</evidence>
<organism evidence="1 2">
    <name type="scientific">Trametes coccinea (strain BRFM310)</name>
    <name type="common">Pycnoporus coccineus</name>
    <dbReference type="NCBI Taxonomy" id="1353009"/>
    <lineage>
        <taxon>Eukaryota</taxon>
        <taxon>Fungi</taxon>
        <taxon>Dikarya</taxon>
        <taxon>Basidiomycota</taxon>
        <taxon>Agaricomycotina</taxon>
        <taxon>Agaricomycetes</taxon>
        <taxon>Polyporales</taxon>
        <taxon>Polyporaceae</taxon>
        <taxon>Trametes</taxon>
    </lineage>
</organism>
<keyword evidence="2" id="KW-1185">Reference proteome</keyword>
<evidence type="ECO:0000313" key="1">
    <source>
        <dbReference type="EMBL" id="OSD01510.1"/>
    </source>
</evidence>
<name>A0A1Y2IK35_TRAC3</name>
<accession>A0A1Y2IK35</accession>
<dbReference type="Proteomes" id="UP000193067">
    <property type="component" value="Unassembled WGS sequence"/>
</dbReference>
<proteinExistence type="predicted"/>
<sequence>MLWYTWPGFVLRARQRMIRREVEQPEIFSPETVSYSGDPQINTPLQFHQLTTQFTMGSIIVINNSSSTISVFVSKYSNDDGSDAWFTLEPGGRDSWSRTAKWWEFVAFKNANDTNRAGVYVPVDSTVTFTDMAHISVV</sequence>
<protein>
    <submittedName>
        <fullName evidence="1">Uncharacterized protein</fullName>
    </submittedName>
</protein>